<organism evidence="1 2">
    <name type="scientific">Caerostris darwini</name>
    <dbReference type="NCBI Taxonomy" id="1538125"/>
    <lineage>
        <taxon>Eukaryota</taxon>
        <taxon>Metazoa</taxon>
        <taxon>Ecdysozoa</taxon>
        <taxon>Arthropoda</taxon>
        <taxon>Chelicerata</taxon>
        <taxon>Arachnida</taxon>
        <taxon>Araneae</taxon>
        <taxon>Araneomorphae</taxon>
        <taxon>Entelegynae</taxon>
        <taxon>Araneoidea</taxon>
        <taxon>Araneidae</taxon>
        <taxon>Caerostris</taxon>
    </lineage>
</organism>
<name>A0AAV4SVX2_9ARAC</name>
<proteinExistence type="predicted"/>
<dbReference type="EMBL" id="BPLQ01008573">
    <property type="protein sequence ID" value="GIY38265.1"/>
    <property type="molecule type" value="Genomic_DNA"/>
</dbReference>
<accession>A0AAV4SVX2</accession>
<evidence type="ECO:0000313" key="1">
    <source>
        <dbReference type="EMBL" id="GIY38265.1"/>
    </source>
</evidence>
<reference evidence="1 2" key="1">
    <citation type="submission" date="2021-06" db="EMBL/GenBank/DDBJ databases">
        <title>Caerostris darwini draft genome.</title>
        <authorList>
            <person name="Kono N."/>
            <person name="Arakawa K."/>
        </authorList>
    </citation>
    <scope>NUCLEOTIDE SEQUENCE [LARGE SCALE GENOMIC DNA]</scope>
</reference>
<dbReference type="Proteomes" id="UP001054837">
    <property type="component" value="Unassembled WGS sequence"/>
</dbReference>
<sequence length="105" mass="11695">MGSPVLTEGLFNKAQRSLLHSFYSFSWCIHTLWRSVGMEMSSPSSDSFCKFSSFALWGVLLSRLHPFSSTSASISSLPQIKEGEGGCSSALFRRRWGVGLQNKKR</sequence>
<keyword evidence="2" id="KW-1185">Reference proteome</keyword>
<evidence type="ECO:0000313" key="2">
    <source>
        <dbReference type="Proteomes" id="UP001054837"/>
    </source>
</evidence>
<gene>
    <name evidence="1" type="ORF">CDAR_107071</name>
</gene>
<dbReference type="AlphaFoldDB" id="A0AAV4SVX2"/>
<protein>
    <submittedName>
        <fullName evidence="1">Uncharacterized protein</fullName>
    </submittedName>
</protein>
<comment type="caution">
    <text evidence="1">The sequence shown here is derived from an EMBL/GenBank/DDBJ whole genome shotgun (WGS) entry which is preliminary data.</text>
</comment>